<dbReference type="OMA" id="KDVYPWT"/>
<dbReference type="Proteomes" id="UP000026915">
    <property type="component" value="Chromosome 2"/>
</dbReference>
<evidence type="ECO:0000256" key="2">
    <source>
        <dbReference type="ARBA" id="ARBA00061659"/>
    </source>
</evidence>
<dbReference type="Pfam" id="PF20431">
    <property type="entry name" value="E_motif"/>
    <property type="match status" value="1"/>
</dbReference>
<dbReference type="FunFam" id="1.25.40.10:FF:000381">
    <property type="entry name" value="Pentatricopeptide repeat-containing protein"/>
    <property type="match status" value="1"/>
</dbReference>
<dbReference type="InterPro" id="IPR002885">
    <property type="entry name" value="PPR_rpt"/>
</dbReference>
<dbReference type="HOGENOM" id="CLU_002706_15_10_1"/>
<accession>A0A061E854</accession>
<keyword evidence="1" id="KW-0677">Repeat</keyword>
<feature type="repeat" description="PPR" evidence="3">
    <location>
        <begin position="380"/>
        <end position="414"/>
    </location>
</feature>
<dbReference type="PROSITE" id="PS51375">
    <property type="entry name" value="PPR"/>
    <property type="match status" value="3"/>
</dbReference>
<dbReference type="Pfam" id="PF01535">
    <property type="entry name" value="PPR"/>
    <property type="match status" value="3"/>
</dbReference>
<gene>
    <name evidence="4" type="ORF">TCM_011077</name>
</gene>
<dbReference type="InterPro" id="IPR011990">
    <property type="entry name" value="TPR-like_helical_dom_sf"/>
</dbReference>
<dbReference type="NCBIfam" id="TIGR00756">
    <property type="entry name" value="PPR"/>
    <property type="match status" value="5"/>
</dbReference>
<sequence>MKQEKWRVSEVRTPNYQSSEMHVWNCNHQSHTISVISRRFISYRSISHNSLCLDNLLPLPEDIASISLPFDQNDTPSIHRWDAIIRDISASSQPEKSLIVYAMMRRKGVTPSMHTFPSLLKSVSKSQNHNPYQLWPHIVKFGLNSDPFVKNSLISALFSSGRMELARQVFDENEQADVVSWTALINGYLKTGSLVEGLTCFKEMRLRGVKVDGMTVVSVLSAAGKMGNIWFGRSIHGFFMETGRVKWDVFVGSALVDMYSKSGCCDDARKYFDEMPRKNVVSWSALIAGYVQCNRFMQALVVFQDMLMENVRPSEFTFTSVLTACAEMGALVQGMWVHGYMDRCKLEMNSIVGSALINMYTKCGCLNEAFMVFKKLSGKDLFIWNTMINGLAMHGDAIGSFNLFWEMLGSGIHPNEVTFLNVLSACSHGGLVDEGRKLFAMMKHRYCMTPSVDHYSCMVDLLGRAGHLEEARKLIKDMPIEPTAGVWGALFGACVIHKAYDLGECIGKHLIKLQPNHSGRYALLANLYSRCQKWDSAAQIRKLMKEKGVKKTPGCSWIEVNGAIHEFIAFDGSHSEFHSLNQVMDSFIVQLTLADYATDCSLFAFDVDTD</sequence>
<proteinExistence type="inferred from homology"/>
<dbReference type="eggNOG" id="KOG4197">
    <property type="taxonomic scope" value="Eukaryota"/>
</dbReference>
<dbReference type="FunFam" id="1.25.40.10:FF:000280">
    <property type="entry name" value="Pentatricopeptide repeat-containing protein"/>
    <property type="match status" value="1"/>
</dbReference>
<feature type="repeat" description="PPR" evidence="3">
    <location>
        <begin position="177"/>
        <end position="211"/>
    </location>
</feature>
<dbReference type="PANTHER" id="PTHR47926:SF463">
    <property type="entry name" value="PENTATRICOPEPTIDE REPEAT-CONTAINING PROTEIN"/>
    <property type="match status" value="1"/>
</dbReference>
<evidence type="ECO:0000313" key="4">
    <source>
        <dbReference type="EMBL" id="EOY01136.1"/>
    </source>
</evidence>
<reference evidence="4 5" key="1">
    <citation type="journal article" date="2013" name="Genome Biol.">
        <title>The genome sequence of the most widely cultivated cacao type and its use to identify candidate genes regulating pod color.</title>
        <authorList>
            <person name="Motamayor J.C."/>
            <person name="Mockaitis K."/>
            <person name="Schmutz J."/>
            <person name="Haiminen N."/>
            <person name="Iii D.L."/>
            <person name="Cornejo O."/>
            <person name="Findley S.D."/>
            <person name="Zheng P."/>
            <person name="Utro F."/>
            <person name="Royaert S."/>
            <person name="Saski C."/>
            <person name="Jenkins J."/>
            <person name="Podicheti R."/>
            <person name="Zhao M."/>
            <person name="Scheffler B.E."/>
            <person name="Stack J.C."/>
            <person name="Feltus F.A."/>
            <person name="Mustiga G.M."/>
            <person name="Amores F."/>
            <person name="Phillips W."/>
            <person name="Marelli J.P."/>
            <person name="May G.D."/>
            <person name="Shapiro H."/>
            <person name="Ma J."/>
            <person name="Bustamante C.D."/>
            <person name="Schnell R.J."/>
            <person name="Main D."/>
            <person name="Gilbert D."/>
            <person name="Parida L."/>
            <person name="Kuhn D.N."/>
        </authorList>
    </citation>
    <scope>NUCLEOTIDE SEQUENCE [LARGE SCALE GENOMIC DNA]</scope>
    <source>
        <strain evidence="5">cv. Matina 1-6</strain>
    </source>
</reference>
<name>A0A061E854_THECC</name>
<dbReference type="GO" id="GO:0009451">
    <property type="term" value="P:RNA modification"/>
    <property type="evidence" value="ECO:0000318"/>
    <property type="project" value="GO_Central"/>
</dbReference>
<evidence type="ECO:0000256" key="1">
    <source>
        <dbReference type="ARBA" id="ARBA00022737"/>
    </source>
</evidence>
<dbReference type="InParanoid" id="A0A061E854"/>
<feature type="repeat" description="PPR" evidence="3">
    <location>
        <begin position="279"/>
        <end position="313"/>
    </location>
</feature>
<dbReference type="Gene3D" id="1.25.40.10">
    <property type="entry name" value="Tetratricopeptide repeat domain"/>
    <property type="match status" value="3"/>
</dbReference>
<comment type="similarity">
    <text evidence="2">Belongs to the PPR family. PCMP-E subfamily.</text>
</comment>
<dbReference type="Gramene" id="EOY01136">
    <property type="protein sequence ID" value="EOY01136"/>
    <property type="gene ID" value="TCM_011077"/>
</dbReference>
<dbReference type="FunFam" id="1.25.40.10:FF:000031">
    <property type="entry name" value="Pentatricopeptide repeat-containing protein mitochondrial"/>
    <property type="match status" value="2"/>
</dbReference>
<dbReference type="InterPro" id="IPR046848">
    <property type="entry name" value="E_motif"/>
</dbReference>
<dbReference type="GO" id="GO:0003723">
    <property type="term" value="F:RNA binding"/>
    <property type="evidence" value="ECO:0007669"/>
    <property type="project" value="InterPro"/>
</dbReference>
<protein>
    <submittedName>
        <fullName evidence="4">Pentatricopeptide repeat superfamily protein, putative</fullName>
    </submittedName>
</protein>
<evidence type="ECO:0000313" key="5">
    <source>
        <dbReference type="Proteomes" id="UP000026915"/>
    </source>
</evidence>
<keyword evidence="5" id="KW-1185">Reference proteome</keyword>
<dbReference type="AlphaFoldDB" id="A0A061E854"/>
<organism evidence="4 5">
    <name type="scientific">Theobroma cacao</name>
    <name type="common">Cacao</name>
    <name type="synonym">Cocoa</name>
    <dbReference type="NCBI Taxonomy" id="3641"/>
    <lineage>
        <taxon>Eukaryota</taxon>
        <taxon>Viridiplantae</taxon>
        <taxon>Streptophyta</taxon>
        <taxon>Embryophyta</taxon>
        <taxon>Tracheophyta</taxon>
        <taxon>Spermatophyta</taxon>
        <taxon>Magnoliopsida</taxon>
        <taxon>eudicotyledons</taxon>
        <taxon>Gunneridae</taxon>
        <taxon>Pentapetalae</taxon>
        <taxon>rosids</taxon>
        <taxon>malvids</taxon>
        <taxon>Malvales</taxon>
        <taxon>Malvaceae</taxon>
        <taxon>Byttnerioideae</taxon>
        <taxon>Theobroma</taxon>
    </lineage>
</organism>
<dbReference type="InterPro" id="IPR046960">
    <property type="entry name" value="PPR_At4g14850-like_plant"/>
</dbReference>
<evidence type="ECO:0000256" key="3">
    <source>
        <dbReference type="PROSITE-ProRule" id="PRU00708"/>
    </source>
</evidence>
<dbReference type="EMBL" id="CM001880">
    <property type="protein sequence ID" value="EOY01136.1"/>
    <property type="molecule type" value="Genomic_DNA"/>
</dbReference>
<dbReference type="PANTHER" id="PTHR47926">
    <property type="entry name" value="PENTATRICOPEPTIDE REPEAT-CONTAINING PROTEIN"/>
    <property type="match status" value="1"/>
</dbReference>
<dbReference type="Pfam" id="PF13041">
    <property type="entry name" value="PPR_2"/>
    <property type="match status" value="3"/>
</dbReference>